<name>A0A1I7X9H7_HETBA</name>
<dbReference type="GO" id="GO:0016579">
    <property type="term" value="P:protein deubiquitination"/>
    <property type="evidence" value="ECO:0007669"/>
    <property type="project" value="InterPro"/>
</dbReference>
<dbReference type="Gene3D" id="3.90.70.10">
    <property type="entry name" value="Cysteine proteinases"/>
    <property type="match status" value="1"/>
</dbReference>
<proteinExistence type="predicted"/>
<keyword evidence="3" id="KW-0645">Protease</keyword>
<dbReference type="InterPro" id="IPR038765">
    <property type="entry name" value="Papain-like_cys_pep_sf"/>
</dbReference>
<dbReference type="InterPro" id="IPR044635">
    <property type="entry name" value="UBP14-like"/>
</dbReference>
<dbReference type="GO" id="GO:0004843">
    <property type="term" value="F:cysteine-type deubiquitinase activity"/>
    <property type="evidence" value="ECO:0007669"/>
    <property type="project" value="UniProtKB-EC"/>
</dbReference>
<dbReference type="PROSITE" id="PS50235">
    <property type="entry name" value="USP_3"/>
    <property type="match status" value="1"/>
</dbReference>
<comment type="catalytic activity">
    <reaction evidence="1">
        <text>Thiol-dependent hydrolysis of ester, thioester, amide, peptide and isopeptide bonds formed by the C-terminal Gly of ubiquitin (a 76-residue protein attached to proteins as an intracellular targeting signal).</text>
        <dbReference type="EC" id="3.4.19.12"/>
    </reaction>
</comment>
<evidence type="ECO:0000313" key="8">
    <source>
        <dbReference type="Proteomes" id="UP000095283"/>
    </source>
</evidence>
<dbReference type="InterPro" id="IPR001394">
    <property type="entry name" value="Peptidase_C19_UCH"/>
</dbReference>
<dbReference type="InterPro" id="IPR028889">
    <property type="entry name" value="USP"/>
</dbReference>
<dbReference type="Pfam" id="PF00443">
    <property type="entry name" value="UCH"/>
    <property type="match status" value="1"/>
</dbReference>
<dbReference type="PANTHER" id="PTHR43982">
    <property type="entry name" value="UBIQUITIN CARBOXYL-TERMINAL HYDROLASE"/>
    <property type="match status" value="1"/>
</dbReference>
<evidence type="ECO:0000256" key="3">
    <source>
        <dbReference type="ARBA" id="ARBA00022670"/>
    </source>
</evidence>
<keyword evidence="5" id="KW-0378">Hydrolase</keyword>
<organism evidence="8 9">
    <name type="scientific">Heterorhabditis bacteriophora</name>
    <name type="common">Entomopathogenic nematode worm</name>
    <dbReference type="NCBI Taxonomy" id="37862"/>
    <lineage>
        <taxon>Eukaryota</taxon>
        <taxon>Metazoa</taxon>
        <taxon>Ecdysozoa</taxon>
        <taxon>Nematoda</taxon>
        <taxon>Chromadorea</taxon>
        <taxon>Rhabditida</taxon>
        <taxon>Rhabditina</taxon>
        <taxon>Rhabditomorpha</taxon>
        <taxon>Strongyloidea</taxon>
        <taxon>Heterorhabditidae</taxon>
        <taxon>Heterorhabditis</taxon>
    </lineage>
</organism>
<evidence type="ECO:0000313" key="9">
    <source>
        <dbReference type="WBParaSite" id="Hba_14322"/>
    </source>
</evidence>
<evidence type="ECO:0000259" key="7">
    <source>
        <dbReference type="PROSITE" id="PS50235"/>
    </source>
</evidence>
<evidence type="ECO:0000256" key="2">
    <source>
        <dbReference type="ARBA" id="ARBA00012759"/>
    </source>
</evidence>
<dbReference type="GO" id="GO:0043161">
    <property type="term" value="P:proteasome-mediated ubiquitin-dependent protein catabolic process"/>
    <property type="evidence" value="ECO:0007669"/>
    <property type="project" value="InterPro"/>
</dbReference>
<dbReference type="GO" id="GO:0061136">
    <property type="term" value="P:regulation of proteasomal protein catabolic process"/>
    <property type="evidence" value="ECO:0007669"/>
    <property type="project" value="TreeGrafter"/>
</dbReference>
<reference evidence="9" key="1">
    <citation type="submission" date="2016-11" db="UniProtKB">
        <authorList>
            <consortium name="WormBaseParasite"/>
        </authorList>
    </citation>
    <scope>IDENTIFICATION</scope>
</reference>
<dbReference type="PANTHER" id="PTHR43982:SF6">
    <property type="entry name" value="UBIQUITIN CARBOXYL-TERMINAL HYDROLASE 2-RELATED"/>
    <property type="match status" value="1"/>
</dbReference>
<dbReference type="Proteomes" id="UP000095283">
    <property type="component" value="Unplaced"/>
</dbReference>
<feature type="domain" description="USP" evidence="7">
    <location>
        <begin position="1"/>
        <end position="234"/>
    </location>
</feature>
<keyword evidence="8" id="KW-1185">Reference proteome</keyword>
<dbReference type="GO" id="GO:0070628">
    <property type="term" value="F:proteasome binding"/>
    <property type="evidence" value="ECO:0007669"/>
    <property type="project" value="TreeGrafter"/>
</dbReference>
<dbReference type="WBParaSite" id="Hba_14322">
    <property type="protein sequence ID" value="Hba_14322"/>
    <property type="gene ID" value="Hba_14322"/>
</dbReference>
<dbReference type="EC" id="3.4.19.12" evidence="2"/>
<evidence type="ECO:0000256" key="5">
    <source>
        <dbReference type="ARBA" id="ARBA00022801"/>
    </source>
</evidence>
<evidence type="ECO:0000256" key="4">
    <source>
        <dbReference type="ARBA" id="ARBA00022786"/>
    </source>
</evidence>
<evidence type="ECO:0000256" key="1">
    <source>
        <dbReference type="ARBA" id="ARBA00000707"/>
    </source>
</evidence>
<accession>A0A1I7X9H7</accession>
<keyword evidence="4" id="KW-0833">Ubl conjugation pathway</keyword>
<evidence type="ECO:0000256" key="6">
    <source>
        <dbReference type="ARBA" id="ARBA00022807"/>
    </source>
</evidence>
<dbReference type="PROSITE" id="PS00973">
    <property type="entry name" value="USP_2"/>
    <property type="match status" value="1"/>
</dbReference>
<sequence length="723" mass="83303">MDRYLARNYSLVVELRKNQKVQRLELADVRSKYDNYPLGDHTEKLSDVLKAVHRYVSLDTSVPAEDYMELSVASFPGPIPLSAMQTRMRNSFVEQRKKVLPSPEYSHTFLNDIASQLHQLISEEEDKETRLRAREKELSSLIEKTFNRADLMQHQYRLHAVAIHQGQANAGHYWAYVKKVCFNFSLVILGDDDISWEKFNDKNVERAEWEQIEKESVGAESRTSSAYFLVYVSTAAKWLFDSDLSVKMPLDRIPLDLRERIAEQNAELFNEIERYNLRKTQGQQSDVNPQSESPLELTAKETALIDPEMASYTLGTDVEPFFDADQREHFRNQVYSLRQFTSRSYREKVSHDIVLGHQSKLLYVHLVKPVLIQLLEETDQSVAVNDDPFMKIKIAYDKLLNNWYDRVALLDPPPNHLDDPRRSVLHFWRAANLRMPAKVYRYILLKALKDSDNLHVFKELFIASIFYSLFIQVLFFRISHLYDLLRNIWSAVRQMLTDMDSIPVYTAHLSNALVSCEKWTNMLRLSAIVRNLYDRMCSELNDVRKYSVGHPVNFSSCIIDSFVIRGLTIIPYMNLHAVMGDYLLGAAEPHVVQLLDNAVPHMQTSLNTISRWASAGDQTAEKIVSHVRDMLSMISSMFPQARSPLKADYIQKLLSATDSTQNFPTESVRIICHGEDIMIEVEKVLAQRSVVGLCDEADANCTYERLMSVVSNIIMSGFQNNGD</sequence>
<keyword evidence="6" id="KW-0788">Thiol protease</keyword>
<protein>
    <recommendedName>
        <fullName evidence="2">ubiquitinyl hydrolase 1</fullName>
        <ecNumber evidence="2">3.4.19.12</ecNumber>
    </recommendedName>
</protein>
<dbReference type="SUPFAM" id="SSF54001">
    <property type="entry name" value="Cysteine proteinases"/>
    <property type="match status" value="1"/>
</dbReference>
<dbReference type="InterPro" id="IPR018200">
    <property type="entry name" value="USP_CS"/>
</dbReference>
<dbReference type="AlphaFoldDB" id="A0A1I7X9H7"/>